<dbReference type="AlphaFoldDB" id="A0A8K0USK8"/>
<evidence type="ECO:0000313" key="2">
    <source>
        <dbReference type="Proteomes" id="UP000813824"/>
    </source>
</evidence>
<name>A0A8K0USK8_9AGAR</name>
<evidence type="ECO:0000313" key="1">
    <source>
        <dbReference type="EMBL" id="KAH8101693.1"/>
    </source>
</evidence>
<protein>
    <submittedName>
        <fullName evidence="1">Uncharacterized protein</fullName>
    </submittedName>
</protein>
<comment type="caution">
    <text evidence="1">The sequence shown here is derived from an EMBL/GenBank/DDBJ whole genome shotgun (WGS) entry which is preliminary data.</text>
</comment>
<organism evidence="1 2">
    <name type="scientific">Cristinia sonorae</name>
    <dbReference type="NCBI Taxonomy" id="1940300"/>
    <lineage>
        <taxon>Eukaryota</taxon>
        <taxon>Fungi</taxon>
        <taxon>Dikarya</taxon>
        <taxon>Basidiomycota</taxon>
        <taxon>Agaricomycotina</taxon>
        <taxon>Agaricomycetes</taxon>
        <taxon>Agaricomycetidae</taxon>
        <taxon>Agaricales</taxon>
        <taxon>Pleurotineae</taxon>
        <taxon>Stephanosporaceae</taxon>
        <taxon>Cristinia</taxon>
    </lineage>
</organism>
<dbReference type="Proteomes" id="UP000813824">
    <property type="component" value="Unassembled WGS sequence"/>
</dbReference>
<gene>
    <name evidence="1" type="ORF">BXZ70DRAFT_70141</name>
</gene>
<dbReference type="EMBL" id="JAEVFJ010000011">
    <property type="protein sequence ID" value="KAH8101693.1"/>
    <property type="molecule type" value="Genomic_DNA"/>
</dbReference>
<reference evidence="1" key="1">
    <citation type="journal article" date="2021" name="New Phytol.">
        <title>Evolutionary innovations through gain and loss of genes in the ectomycorrhizal Boletales.</title>
        <authorList>
            <person name="Wu G."/>
            <person name="Miyauchi S."/>
            <person name="Morin E."/>
            <person name="Kuo A."/>
            <person name="Drula E."/>
            <person name="Varga T."/>
            <person name="Kohler A."/>
            <person name="Feng B."/>
            <person name="Cao Y."/>
            <person name="Lipzen A."/>
            <person name="Daum C."/>
            <person name="Hundley H."/>
            <person name="Pangilinan J."/>
            <person name="Johnson J."/>
            <person name="Barry K."/>
            <person name="LaButti K."/>
            <person name="Ng V."/>
            <person name="Ahrendt S."/>
            <person name="Min B."/>
            <person name="Choi I.G."/>
            <person name="Park H."/>
            <person name="Plett J.M."/>
            <person name="Magnuson J."/>
            <person name="Spatafora J.W."/>
            <person name="Nagy L.G."/>
            <person name="Henrissat B."/>
            <person name="Grigoriev I.V."/>
            <person name="Yang Z.L."/>
            <person name="Xu J."/>
            <person name="Martin F.M."/>
        </authorList>
    </citation>
    <scope>NUCLEOTIDE SEQUENCE</scope>
    <source>
        <strain evidence="1">KKN 215</strain>
    </source>
</reference>
<keyword evidence="2" id="KW-1185">Reference proteome</keyword>
<accession>A0A8K0USK8</accession>
<dbReference type="OrthoDB" id="3265918at2759"/>
<proteinExistence type="predicted"/>
<sequence>MAGCRELARLPKAKALRSLNFKRTTPGSIVASLFATSNRRKVLDPTHIAASIPPIQRKAVFPNYKTHAFTLRLLPQALLAEPEFRFPDPPFHYVTRSQSPHRLNMSLAREIASDVHHSPFVRSKMTTKLKSAISLVVTRGANVRSEGDGKPMIFFDEQDVGEKWLLQNWTYSVRLALPMLRISYVELIPLLRDALNNVKARGDAIEAAWAAGHPLPDDARCIANRRHRSGASKRHKQS</sequence>